<dbReference type="InterPro" id="IPR040423">
    <property type="entry name" value="PEA_transferase"/>
</dbReference>
<comment type="subcellular location">
    <subcellularLocation>
        <location evidence="1">Cell inner membrane</location>
        <topology evidence="1">Multi-pass membrane protein</topology>
    </subcellularLocation>
</comment>
<evidence type="ECO:0000256" key="8">
    <source>
        <dbReference type="SAM" id="Phobius"/>
    </source>
</evidence>
<feature type="domain" description="Phosphoethanolamine transferase N-terminal" evidence="10">
    <location>
        <begin position="35"/>
        <end position="180"/>
    </location>
</feature>
<evidence type="ECO:0000313" key="12">
    <source>
        <dbReference type="Proteomes" id="UP000599109"/>
    </source>
</evidence>
<dbReference type="PANTHER" id="PTHR30443">
    <property type="entry name" value="INNER MEMBRANE PROTEIN"/>
    <property type="match status" value="1"/>
</dbReference>
<feature type="transmembrane region" description="Helical" evidence="8">
    <location>
        <begin position="23"/>
        <end position="43"/>
    </location>
</feature>
<dbReference type="PANTHER" id="PTHR30443:SF0">
    <property type="entry name" value="PHOSPHOETHANOLAMINE TRANSFERASE EPTA"/>
    <property type="match status" value="1"/>
</dbReference>
<dbReference type="InterPro" id="IPR058130">
    <property type="entry name" value="PEA_transf_C"/>
</dbReference>
<evidence type="ECO:0000256" key="1">
    <source>
        <dbReference type="ARBA" id="ARBA00004429"/>
    </source>
</evidence>
<comment type="caution">
    <text evidence="11">The sequence shown here is derived from an EMBL/GenBank/DDBJ whole genome shotgun (WGS) entry which is preliminary data.</text>
</comment>
<keyword evidence="5 8" id="KW-0812">Transmembrane</keyword>
<dbReference type="GO" id="GO:0016776">
    <property type="term" value="F:phosphotransferase activity, phosphate group as acceptor"/>
    <property type="evidence" value="ECO:0007669"/>
    <property type="project" value="TreeGrafter"/>
</dbReference>
<dbReference type="Proteomes" id="UP000599109">
    <property type="component" value="Unassembled WGS sequence"/>
</dbReference>
<accession>A0A936Z196</accession>
<dbReference type="InterPro" id="IPR017850">
    <property type="entry name" value="Alkaline_phosphatase_core_sf"/>
</dbReference>
<keyword evidence="6 8" id="KW-1133">Transmembrane helix</keyword>
<name>A0A936Z196_9BURK</name>
<dbReference type="SUPFAM" id="SSF53649">
    <property type="entry name" value="Alkaline phosphatase-like"/>
    <property type="match status" value="1"/>
</dbReference>
<gene>
    <name evidence="11" type="ORF">JJ685_11715</name>
</gene>
<keyword evidence="2" id="KW-1003">Cell membrane</keyword>
<evidence type="ECO:0000256" key="2">
    <source>
        <dbReference type="ARBA" id="ARBA00022475"/>
    </source>
</evidence>
<proteinExistence type="predicted"/>
<keyword evidence="3" id="KW-0997">Cell inner membrane</keyword>
<evidence type="ECO:0000259" key="10">
    <source>
        <dbReference type="Pfam" id="PF08019"/>
    </source>
</evidence>
<protein>
    <submittedName>
        <fullName evidence="11">Phosphoethanolamine--lipid A transferase</fullName>
    </submittedName>
</protein>
<evidence type="ECO:0000256" key="3">
    <source>
        <dbReference type="ARBA" id="ARBA00022519"/>
    </source>
</evidence>
<dbReference type="GO" id="GO:0009244">
    <property type="term" value="P:lipopolysaccharide core region biosynthetic process"/>
    <property type="evidence" value="ECO:0007669"/>
    <property type="project" value="TreeGrafter"/>
</dbReference>
<dbReference type="NCBIfam" id="NF028537">
    <property type="entry name" value="P_eth_NH2_trans"/>
    <property type="match status" value="1"/>
</dbReference>
<evidence type="ECO:0000256" key="5">
    <source>
        <dbReference type="ARBA" id="ARBA00022692"/>
    </source>
</evidence>
<dbReference type="InterPro" id="IPR012549">
    <property type="entry name" value="EptA-like_N"/>
</dbReference>
<dbReference type="EMBL" id="JAEQNE010000002">
    <property type="protein sequence ID" value="MBL0391795.1"/>
    <property type="molecule type" value="Genomic_DNA"/>
</dbReference>
<dbReference type="Gene3D" id="3.40.720.10">
    <property type="entry name" value="Alkaline Phosphatase, subunit A"/>
    <property type="match status" value="1"/>
</dbReference>
<reference evidence="11 12" key="1">
    <citation type="journal article" date="2017" name="Int. J. Syst. Evol. Microbiol.">
        <title>Ramlibacter monticola sp. nov., isolated from forest soil.</title>
        <authorList>
            <person name="Chaudhary D.K."/>
            <person name="Kim J."/>
        </authorList>
    </citation>
    <scope>NUCLEOTIDE SEQUENCE [LARGE SCALE GENOMIC DNA]</scope>
    <source>
        <strain evidence="11 12">KACC 19175</strain>
    </source>
</reference>
<evidence type="ECO:0000256" key="6">
    <source>
        <dbReference type="ARBA" id="ARBA00022989"/>
    </source>
</evidence>
<sequence length="520" mass="56473">MATAGNAALWRELQAVGVAQAQGGWLLTLTLAGMLAAALYALLSLFSWPRLLKPAIVLLLVATAAGAHFMWTYRIVIDSAMATNTLQTDWHEVRALLTPRFAAVVLVGAVLPSWLVWRIRVDHRPWKQQALRNVAGLLAGIAAVAALILLSFQPLASTMRNHTQLRYLMNPLNQLWAVGQSAFGQRKFHGPVAPLGLDARLGAAAKPRLLVLVLGETGRSGNFGINGYQRDTTPELAKARAVSFRNAWACGTSTAASVPCMFSHLGRDGFLARKQDSENLVDVLQHAGLAVLWIDNQPGGCKGVCDRIPSVNTSGLNDPQLCPNGECRDEILLRGLDERLAALPAVQREKGVVLVMHQMGSHGPAYAQRTPPAFKKFLPECTSSHLPDCSSEQLRNAYDNTIAYTDHVLGSTIAWLRQRSDFDGALLYVADHGESLGENNLYLHGLPYAIAPDVQKHVPWVTWLSGGFEQDSGLTMHCLRGQADTRVSHDHLFHSVLGLMQVSTAAYRPDLDAYAACAAP</sequence>
<keyword evidence="7 8" id="KW-0472">Membrane</keyword>
<feature type="domain" description="Sulfatase N-terminal" evidence="9">
    <location>
        <begin position="209"/>
        <end position="502"/>
    </location>
</feature>
<dbReference type="InterPro" id="IPR000917">
    <property type="entry name" value="Sulfatase_N"/>
</dbReference>
<dbReference type="CDD" id="cd16017">
    <property type="entry name" value="LptA"/>
    <property type="match status" value="1"/>
</dbReference>
<evidence type="ECO:0000259" key="9">
    <source>
        <dbReference type="Pfam" id="PF00884"/>
    </source>
</evidence>
<feature type="transmembrane region" description="Helical" evidence="8">
    <location>
        <begin position="55"/>
        <end position="77"/>
    </location>
</feature>
<evidence type="ECO:0000256" key="4">
    <source>
        <dbReference type="ARBA" id="ARBA00022679"/>
    </source>
</evidence>
<feature type="transmembrane region" description="Helical" evidence="8">
    <location>
        <begin position="97"/>
        <end position="117"/>
    </location>
</feature>
<organism evidence="11 12">
    <name type="scientific">Ramlibacter monticola</name>
    <dbReference type="NCBI Taxonomy" id="1926872"/>
    <lineage>
        <taxon>Bacteria</taxon>
        <taxon>Pseudomonadati</taxon>
        <taxon>Pseudomonadota</taxon>
        <taxon>Betaproteobacteria</taxon>
        <taxon>Burkholderiales</taxon>
        <taxon>Comamonadaceae</taxon>
        <taxon>Ramlibacter</taxon>
    </lineage>
</organism>
<feature type="transmembrane region" description="Helical" evidence="8">
    <location>
        <begin position="137"/>
        <end position="156"/>
    </location>
</feature>
<keyword evidence="12" id="KW-1185">Reference proteome</keyword>
<dbReference type="Pfam" id="PF00884">
    <property type="entry name" value="Sulfatase"/>
    <property type="match status" value="1"/>
</dbReference>
<dbReference type="AlphaFoldDB" id="A0A936Z196"/>
<evidence type="ECO:0000313" key="11">
    <source>
        <dbReference type="EMBL" id="MBL0391795.1"/>
    </source>
</evidence>
<dbReference type="GO" id="GO:0005886">
    <property type="term" value="C:plasma membrane"/>
    <property type="evidence" value="ECO:0007669"/>
    <property type="project" value="UniProtKB-SubCell"/>
</dbReference>
<dbReference type="Pfam" id="PF08019">
    <property type="entry name" value="EptA_B_N"/>
    <property type="match status" value="1"/>
</dbReference>
<keyword evidence="4 11" id="KW-0808">Transferase</keyword>
<evidence type="ECO:0000256" key="7">
    <source>
        <dbReference type="ARBA" id="ARBA00023136"/>
    </source>
</evidence>